<name>A0A917HJ29_9BACT</name>
<dbReference type="EMBL" id="BMGT01000003">
    <property type="protein sequence ID" value="GGG80278.1"/>
    <property type="molecule type" value="Genomic_DNA"/>
</dbReference>
<dbReference type="Proteomes" id="UP000647241">
    <property type="component" value="Unassembled WGS sequence"/>
</dbReference>
<proteinExistence type="predicted"/>
<evidence type="ECO:0000313" key="2">
    <source>
        <dbReference type="Proteomes" id="UP000647241"/>
    </source>
</evidence>
<dbReference type="AlphaFoldDB" id="A0A917HJ29"/>
<comment type="caution">
    <text evidence="1">The sequence shown here is derived from an EMBL/GenBank/DDBJ whole genome shotgun (WGS) entry which is preliminary data.</text>
</comment>
<reference evidence="1" key="2">
    <citation type="submission" date="2020-09" db="EMBL/GenBank/DDBJ databases">
        <authorList>
            <person name="Sun Q."/>
            <person name="Zhou Y."/>
        </authorList>
    </citation>
    <scope>NUCLEOTIDE SEQUENCE</scope>
    <source>
        <strain evidence="1">CGMCC 1.12997</strain>
    </source>
</reference>
<gene>
    <name evidence="1" type="ORF">GCM10011585_24580</name>
</gene>
<keyword evidence="2" id="KW-1185">Reference proteome</keyword>
<sequence>MKYTAAARGGDKYKRCVMDEPQKRRGFFGTSNLSDISTRKKTDLTISPAFPSFAVSTAR</sequence>
<reference evidence="1" key="1">
    <citation type="journal article" date="2014" name="Int. J. Syst. Evol. Microbiol.">
        <title>Complete genome sequence of Corynebacterium casei LMG S-19264T (=DSM 44701T), isolated from a smear-ripened cheese.</title>
        <authorList>
            <consortium name="US DOE Joint Genome Institute (JGI-PGF)"/>
            <person name="Walter F."/>
            <person name="Albersmeier A."/>
            <person name="Kalinowski J."/>
            <person name="Ruckert C."/>
        </authorList>
    </citation>
    <scope>NUCLEOTIDE SEQUENCE</scope>
    <source>
        <strain evidence="1">CGMCC 1.12997</strain>
    </source>
</reference>
<evidence type="ECO:0000313" key="1">
    <source>
        <dbReference type="EMBL" id="GGG80278.1"/>
    </source>
</evidence>
<protein>
    <submittedName>
        <fullName evidence="1">Uncharacterized protein</fullName>
    </submittedName>
</protein>
<organism evidence="1 2">
    <name type="scientific">Edaphobacter dinghuensis</name>
    <dbReference type="NCBI Taxonomy" id="1560005"/>
    <lineage>
        <taxon>Bacteria</taxon>
        <taxon>Pseudomonadati</taxon>
        <taxon>Acidobacteriota</taxon>
        <taxon>Terriglobia</taxon>
        <taxon>Terriglobales</taxon>
        <taxon>Acidobacteriaceae</taxon>
        <taxon>Edaphobacter</taxon>
    </lineage>
</organism>
<accession>A0A917HJ29</accession>